<dbReference type="STRING" id="357809.Cphy_0747"/>
<name>A9KJX9_LACP7</name>
<dbReference type="HOGENOM" id="CLU_849177_0_0_9"/>
<dbReference type="eggNOG" id="COG0456">
    <property type="taxonomic scope" value="Bacteria"/>
</dbReference>
<reference evidence="3" key="1">
    <citation type="submission" date="2007-11" db="EMBL/GenBank/DDBJ databases">
        <title>Complete genome sequence of Clostridium phytofermentans ISDg.</title>
        <authorList>
            <person name="Leschine S.B."/>
            <person name="Warnick T.A."/>
            <person name="Blanchard J.L."/>
            <person name="Schnell D.J."/>
            <person name="Petit E.L."/>
            <person name="LaTouf W.G."/>
            <person name="Copeland A."/>
            <person name="Lucas S."/>
            <person name="Lapidus A."/>
            <person name="Barry K."/>
            <person name="Glavina del Rio T."/>
            <person name="Dalin E."/>
            <person name="Tice H."/>
            <person name="Pitluck S."/>
            <person name="Kiss H."/>
            <person name="Brettin T."/>
            <person name="Bruce D."/>
            <person name="Detter J.C."/>
            <person name="Han C."/>
            <person name="Kuske C."/>
            <person name="Schmutz J."/>
            <person name="Larimer F."/>
            <person name="Land M."/>
            <person name="Hauser L."/>
            <person name="Kyrpides N."/>
            <person name="Kim E.A."/>
            <person name="Richardson P."/>
        </authorList>
    </citation>
    <scope>NUCLEOTIDE SEQUENCE [LARGE SCALE GENOMIC DNA]</scope>
    <source>
        <strain evidence="3">ATCC 700394 / DSM 18823 / ISDg</strain>
    </source>
</reference>
<accession>A9KJX9</accession>
<dbReference type="SUPFAM" id="SSF55729">
    <property type="entry name" value="Acyl-CoA N-acyltransferases (Nat)"/>
    <property type="match status" value="1"/>
</dbReference>
<evidence type="ECO:0000313" key="3">
    <source>
        <dbReference type="Proteomes" id="UP000000370"/>
    </source>
</evidence>
<dbReference type="PROSITE" id="PS51186">
    <property type="entry name" value="GNAT"/>
    <property type="match status" value="1"/>
</dbReference>
<dbReference type="NCBIfam" id="TIGR01909">
    <property type="entry name" value="C_GCAxxG_C_C"/>
    <property type="match status" value="1"/>
</dbReference>
<dbReference type="EMBL" id="CP000885">
    <property type="protein sequence ID" value="ABX41134.1"/>
    <property type="molecule type" value="Genomic_DNA"/>
</dbReference>
<dbReference type="Proteomes" id="UP000000370">
    <property type="component" value="Chromosome"/>
</dbReference>
<dbReference type="Pfam" id="PF09719">
    <property type="entry name" value="C_GCAxxG_C_C"/>
    <property type="match status" value="1"/>
</dbReference>
<sequence>MESRREKAIRLFQEGYNCSQAVFAVFNDEYQIPKDLALKLSSSFGGGMGRMREVCGAVSGMSMVAGLETGAIDGGDAEGKKKNYDMVQKLAAKFREKKGSIICRELLGLDQEGSEKAFIDTKPEARTEQYYEKRPCALLVGDAVDILEKELFQETKDSKKVQTKIQMVRVEDDESIKELAEVANEVWHQHFSTILSLEQIDYMVDKFQSVKAMTEQIKCSGYEYYFIVVDGITVGYTGIHPEEGKLFLSKLYILRKYRGNQYASHVFEFLKELCKERGLQAIWLTVNRYNYDTIHIYEKKGFQTIRTQVADIGNGFVMDDYVMELKL</sequence>
<dbReference type="RefSeq" id="WP_012198777.1">
    <property type="nucleotide sequence ID" value="NC_010001.1"/>
</dbReference>
<evidence type="ECO:0000259" key="1">
    <source>
        <dbReference type="PROSITE" id="PS51186"/>
    </source>
</evidence>
<dbReference type="InterPro" id="IPR010181">
    <property type="entry name" value="CGCAxxGCC_motif"/>
</dbReference>
<gene>
    <name evidence="2" type="ordered locus">Cphy_0747</name>
</gene>
<dbReference type="InterPro" id="IPR000182">
    <property type="entry name" value="GNAT_dom"/>
</dbReference>
<dbReference type="KEGG" id="cpy:Cphy_0747"/>
<keyword evidence="3" id="KW-1185">Reference proteome</keyword>
<evidence type="ECO:0000313" key="2">
    <source>
        <dbReference type="EMBL" id="ABX41134.1"/>
    </source>
</evidence>
<dbReference type="GO" id="GO:0016747">
    <property type="term" value="F:acyltransferase activity, transferring groups other than amino-acyl groups"/>
    <property type="evidence" value="ECO:0007669"/>
    <property type="project" value="InterPro"/>
</dbReference>
<dbReference type="InterPro" id="IPR016181">
    <property type="entry name" value="Acyl_CoA_acyltransferase"/>
</dbReference>
<dbReference type="eggNOG" id="COG1433">
    <property type="taxonomic scope" value="Bacteria"/>
</dbReference>
<dbReference type="Gene3D" id="3.40.630.30">
    <property type="match status" value="1"/>
</dbReference>
<protein>
    <submittedName>
        <fullName evidence="2">C_GCAxxG_C_C family protein</fullName>
    </submittedName>
</protein>
<dbReference type="Pfam" id="PF00583">
    <property type="entry name" value="Acetyltransf_1"/>
    <property type="match status" value="1"/>
</dbReference>
<proteinExistence type="predicted"/>
<dbReference type="AlphaFoldDB" id="A9KJX9"/>
<organism evidence="2 3">
    <name type="scientific">Lachnoclostridium phytofermentans (strain ATCC 700394 / DSM 18823 / ISDg)</name>
    <name type="common">Clostridium phytofermentans</name>
    <dbReference type="NCBI Taxonomy" id="357809"/>
    <lineage>
        <taxon>Bacteria</taxon>
        <taxon>Bacillati</taxon>
        <taxon>Bacillota</taxon>
        <taxon>Clostridia</taxon>
        <taxon>Lachnospirales</taxon>
        <taxon>Lachnospiraceae</taxon>
    </lineage>
</organism>
<feature type="domain" description="N-acetyltransferase" evidence="1">
    <location>
        <begin position="166"/>
        <end position="327"/>
    </location>
</feature>
<dbReference type="CDD" id="cd04301">
    <property type="entry name" value="NAT_SF"/>
    <property type="match status" value="1"/>
</dbReference>